<name>A0ABX5AUX6_9MICO</name>
<protein>
    <submittedName>
        <fullName evidence="2">Uncharacterized protein</fullName>
    </submittedName>
</protein>
<proteinExistence type="predicted"/>
<accession>A0ABX5AUX6</accession>
<dbReference type="Proteomes" id="UP000237755">
    <property type="component" value="Unassembled WGS sequence"/>
</dbReference>
<keyword evidence="3" id="KW-1185">Reference proteome</keyword>
<reference evidence="2 3" key="1">
    <citation type="journal article" date="2008" name="Int. J. Syst. Evol. Microbiol.">
        <title>Leifsonia pindariensis sp. nov., isolated from the Pindari glacier of the Indian Himalayas, and emended description of the genus Leifsonia.</title>
        <authorList>
            <person name="Reddy G.S."/>
            <person name="Prabagaran S.R."/>
            <person name="Shivaji S."/>
        </authorList>
    </citation>
    <scope>NUCLEOTIDE SEQUENCE [LARGE SCALE GENOMIC DNA]</scope>
    <source>
        <strain evidence="2 3">PON 10</strain>
    </source>
</reference>
<evidence type="ECO:0000256" key="1">
    <source>
        <dbReference type="SAM" id="SignalP"/>
    </source>
</evidence>
<feature type="chain" id="PRO_5046169035" evidence="1">
    <location>
        <begin position="26"/>
        <end position="237"/>
    </location>
</feature>
<feature type="signal peptide" evidence="1">
    <location>
        <begin position="1"/>
        <end position="25"/>
    </location>
</feature>
<comment type="caution">
    <text evidence="2">The sequence shown here is derived from an EMBL/GenBank/DDBJ whole genome shotgun (WGS) entry which is preliminary data.</text>
</comment>
<dbReference type="PROSITE" id="PS51257">
    <property type="entry name" value="PROKAR_LIPOPROTEIN"/>
    <property type="match status" value="1"/>
</dbReference>
<dbReference type="RefSeq" id="WP_104476375.1">
    <property type="nucleotide sequence ID" value="NZ_MPZN01000047.1"/>
</dbReference>
<keyword evidence="1" id="KW-0732">Signal</keyword>
<evidence type="ECO:0000313" key="3">
    <source>
        <dbReference type="Proteomes" id="UP000237755"/>
    </source>
</evidence>
<gene>
    <name evidence="2" type="ORF">GY24_12805</name>
</gene>
<evidence type="ECO:0000313" key="2">
    <source>
        <dbReference type="EMBL" id="PPL16327.1"/>
    </source>
</evidence>
<dbReference type="EMBL" id="MPZN01000047">
    <property type="protein sequence ID" value="PPL16327.1"/>
    <property type="molecule type" value="Genomic_DNA"/>
</dbReference>
<sequence length="237" mass="24224">MKKPAAVLVIASFLALALASCAAPAAQVPNTLEPTESSAAAAPELTAAPEPTAAPAPRAASVTVSVEGIAILADDGATLAEFGYFDADAAPAIAALSEAFGAEPVVTHRDAVTHFAAADELNWGGFELIDLDTETSFPEFPNYMVRIGTADSGGVAIASTDGVHVGMTGTEVGAHSYRDWIDTGSGTEQAMFLLEQQPVEGEFYPDYEPAALAVGVTASSPDGVVERIMAPIANWGS</sequence>
<organism evidence="2 3">
    <name type="scientific">Microterricola pindariensis</name>
    <dbReference type="NCBI Taxonomy" id="478010"/>
    <lineage>
        <taxon>Bacteria</taxon>
        <taxon>Bacillati</taxon>
        <taxon>Actinomycetota</taxon>
        <taxon>Actinomycetes</taxon>
        <taxon>Micrococcales</taxon>
        <taxon>Microbacteriaceae</taxon>
        <taxon>Microterricola</taxon>
    </lineage>
</organism>